<dbReference type="KEGG" id="ksk:KSE_46480"/>
<dbReference type="Gene3D" id="1.10.101.10">
    <property type="entry name" value="PGBD-like superfamily/PGBD"/>
    <property type="match status" value="1"/>
</dbReference>
<dbReference type="STRING" id="452652.KSE_46480"/>
<proteinExistence type="predicted"/>
<reference evidence="4 5" key="1">
    <citation type="journal article" date="2010" name="DNA Res.">
        <title>Genome sequence of Kitasatospora setae NBRC 14216T: an evolutionary snapshot of the family Streptomycetaceae.</title>
        <authorList>
            <person name="Ichikawa N."/>
            <person name="Oguchi A."/>
            <person name="Ikeda H."/>
            <person name="Ishikawa J."/>
            <person name="Kitani S."/>
            <person name="Watanabe Y."/>
            <person name="Nakamura S."/>
            <person name="Katano Y."/>
            <person name="Kishi E."/>
            <person name="Sasagawa M."/>
            <person name="Ankai A."/>
            <person name="Fukui S."/>
            <person name="Hashimoto Y."/>
            <person name="Kamata S."/>
            <person name="Otoguro M."/>
            <person name="Tanikawa S."/>
            <person name="Nihira T."/>
            <person name="Horinouchi S."/>
            <person name="Ohnishi Y."/>
            <person name="Hayakawa M."/>
            <person name="Kuzuyama T."/>
            <person name="Arisawa A."/>
            <person name="Nomoto F."/>
            <person name="Miura H."/>
            <person name="Takahashi Y."/>
            <person name="Fujita N."/>
        </authorList>
    </citation>
    <scope>NUCLEOTIDE SEQUENCE [LARGE SCALE GENOMIC DNA]</scope>
    <source>
        <strain evidence="5">ATCC 33774 / DSM 43861 / JCM 3304 / KCC A-0304 / NBRC 14216 / KM-6054</strain>
    </source>
</reference>
<feature type="domain" description="Peptidoglycan binding-like" evidence="3">
    <location>
        <begin position="178"/>
        <end position="231"/>
    </location>
</feature>
<organism evidence="4 5">
    <name type="scientific">Kitasatospora setae (strain ATCC 33774 / DSM 43861 / JCM 3304 / KCC A-0304 / NBRC 14216 / KM-6054)</name>
    <name type="common">Streptomyces setae</name>
    <dbReference type="NCBI Taxonomy" id="452652"/>
    <lineage>
        <taxon>Bacteria</taxon>
        <taxon>Bacillati</taxon>
        <taxon>Actinomycetota</taxon>
        <taxon>Actinomycetes</taxon>
        <taxon>Kitasatosporales</taxon>
        <taxon>Streptomycetaceae</taxon>
        <taxon>Kitasatospora</taxon>
    </lineage>
</organism>
<accession>E4NFZ9</accession>
<dbReference type="InterPro" id="IPR002477">
    <property type="entry name" value="Peptidoglycan-bd-like"/>
</dbReference>
<keyword evidence="2" id="KW-1133">Transmembrane helix</keyword>
<dbReference type="Proteomes" id="UP000007076">
    <property type="component" value="Chromosome"/>
</dbReference>
<protein>
    <recommendedName>
        <fullName evidence="3">Peptidoglycan binding-like domain-containing protein</fullName>
    </recommendedName>
</protein>
<keyword evidence="5" id="KW-1185">Reference proteome</keyword>
<feature type="region of interest" description="Disordered" evidence="1">
    <location>
        <begin position="1"/>
        <end position="45"/>
    </location>
</feature>
<dbReference type="PATRIC" id="fig|452652.3.peg.4635"/>
<evidence type="ECO:0000256" key="1">
    <source>
        <dbReference type="SAM" id="MobiDB-lite"/>
    </source>
</evidence>
<keyword evidence="2" id="KW-0812">Transmembrane</keyword>
<feature type="transmembrane region" description="Helical" evidence="2">
    <location>
        <begin position="49"/>
        <end position="71"/>
    </location>
</feature>
<dbReference type="SUPFAM" id="SSF47090">
    <property type="entry name" value="PGBD-like"/>
    <property type="match status" value="1"/>
</dbReference>
<feature type="compositionally biased region" description="Gly residues" evidence="1">
    <location>
        <begin position="522"/>
        <end position="539"/>
    </location>
</feature>
<dbReference type="Pfam" id="PF01471">
    <property type="entry name" value="PG_binding_1"/>
    <property type="match status" value="1"/>
</dbReference>
<dbReference type="eggNOG" id="COG3409">
    <property type="taxonomic scope" value="Bacteria"/>
</dbReference>
<name>E4NFZ9_KITSK</name>
<keyword evidence="2" id="KW-0472">Membrane</keyword>
<dbReference type="Gene3D" id="2.40.420.20">
    <property type="match status" value="1"/>
</dbReference>
<evidence type="ECO:0000256" key="2">
    <source>
        <dbReference type="SAM" id="Phobius"/>
    </source>
</evidence>
<feature type="region of interest" description="Disordered" evidence="1">
    <location>
        <begin position="259"/>
        <end position="281"/>
    </location>
</feature>
<sequence length="539" mass="52365">MRRERTMPLRRAKPDQDGPADQDGSGPGPEPGPGPGPGPTGGTGRRRRLVVLVAVGAAVVSGAGLGAATLVKSPEQAAADAKPPAASVLTAPVVQRVLANTTVLRGTFAAGQTFAVQPAAVAPSTGGPGGGTPVVSALKAAAGDTVQSRQVIAEVSGRPVFVLPGTIPAYRDMQPGQSGDDIAQLQNVLKGLGISTGGDAKGVFGAGTKTAVGRLYQQLGYPAAVTGEATAAAVHTAQQAVQEQQQVVQDLQDGATAAAGTAGTADTGGGKGGASAPAAADSATRLARAKTLLTQKQQELAQAQAKDGPQLPLSEVLFLPSLPARVAAVPAKVGDKVAAPVMTLTAGGLNLTGHLPPADAALVKPGMKVTVLSESTGRELAAKVGGVGAPVTPGAGTGTGAVAGAGQEPAAGAGAGGSPYAPVTVLPDSPWDPGLDGQDVRITIVEAATSGEVLAVPSSAISSSVDGRTTVTVVAADRSRREVEVTAGVIADNFVQVTAKEGELQPGDQVLVGVAQARPPGASGGTGGAGGTSAGVGAG</sequence>
<dbReference type="AlphaFoldDB" id="E4NFZ9"/>
<dbReference type="InterPro" id="IPR036366">
    <property type="entry name" value="PGBDSf"/>
</dbReference>
<feature type="compositionally biased region" description="Pro residues" evidence="1">
    <location>
        <begin position="28"/>
        <end position="38"/>
    </location>
</feature>
<feature type="region of interest" description="Disordered" evidence="1">
    <location>
        <begin position="518"/>
        <end position="539"/>
    </location>
</feature>
<evidence type="ECO:0000313" key="5">
    <source>
        <dbReference type="Proteomes" id="UP000007076"/>
    </source>
</evidence>
<dbReference type="EMBL" id="AP010968">
    <property type="protein sequence ID" value="BAJ30429.1"/>
    <property type="molecule type" value="Genomic_DNA"/>
</dbReference>
<dbReference type="InterPro" id="IPR036365">
    <property type="entry name" value="PGBD-like_sf"/>
</dbReference>
<gene>
    <name evidence="4" type="ordered locus">KSE_46480</name>
</gene>
<feature type="compositionally biased region" description="Basic and acidic residues" evidence="1">
    <location>
        <begin position="1"/>
        <end position="16"/>
    </location>
</feature>
<evidence type="ECO:0000259" key="3">
    <source>
        <dbReference type="Pfam" id="PF01471"/>
    </source>
</evidence>
<dbReference type="HOGENOM" id="CLU_033064_0_0_11"/>
<evidence type="ECO:0000313" key="4">
    <source>
        <dbReference type="EMBL" id="BAJ30429.1"/>
    </source>
</evidence>